<evidence type="ECO:0000256" key="2">
    <source>
        <dbReference type="ARBA" id="ARBA00022679"/>
    </source>
</evidence>
<dbReference type="InterPro" id="IPR001173">
    <property type="entry name" value="Glyco_trans_2-like"/>
</dbReference>
<dbReference type="HOGENOM" id="CLU_025996_25_0_10"/>
<dbReference type="PANTHER" id="PTHR22916">
    <property type="entry name" value="GLYCOSYLTRANSFERASE"/>
    <property type="match status" value="1"/>
</dbReference>
<accession>C2FUI9</accession>
<dbReference type="PANTHER" id="PTHR22916:SF51">
    <property type="entry name" value="GLYCOSYLTRANSFERASE EPSH-RELATED"/>
    <property type="match status" value="1"/>
</dbReference>
<comment type="caution">
    <text evidence="4">The sequence shown here is derived from an EMBL/GenBank/DDBJ whole genome shotgun (WGS) entry which is preliminary data.</text>
</comment>
<gene>
    <name evidence="4" type="ORF">HMPREF0765_0995</name>
</gene>
<proteinExistence type="predicted"/>
<dbReference type="InterPro" id="IPR029044">
    <property type="entry name" value="Nucleotide-diphossugar_trans"/>
</dbReference>
<dbReference type="CDD" id="cd00761">
    <property type="entry name" value="Glyco_tranf_GTA_type"/>
    <property type="match status" value="1"/>
</dbReference>
<evidence type="ECO:0000313" key="4">
    <source>
        <dbReference type="EMBL" id="EEI93419.1"/>
    </source>
</evidence>
<keyword evidence="1 4" id="KW-0328">Glycosyltransferase</keyword>
<evidence type="ECO:0000256" key="1">
    <source>
        <dbReference type="ARBA" id="ARBA00022676"/>
    </source>
</evidence>
<dbReference type="AlphaFoldDB" id="C2FUI9"/>
<protein>
    <submittedName>
        <fullName evidence="4">Glycosyltransferase, group 2 family protein</fullName>
        <ecNumber evidence="4">2.4.-.-</ecNumber>
    </submittedName>
</protein>
<evidence type="ECO:0000259" key="3">
    <source>
        <dbReference type="Pfam" id="PF00535"/>
    </source>
</evidence>
<reference evidence="4 5" key="1">
    <citation type="submission" date="2009-01" db="EMBL/GenBank/DDBJ databases">
        <authorList>
            <person name="Qin X."/>
            <person name="Bachman B."/>
            <person name="Battles P."/>
            <person name="Bell A."/>
            <person name="Bess C."/>
            <person name="Bickham C."/>
            <person name="Chaboub L."/>
            <person name="Chen D."/>
            <person name="Coyle M."/>
            <person name="Deiros D.R."/>
            <person name="Dinh H."/>
            <person name="Forbes L."/>
            <person name="Fowler G."/>
            <person name="Francisco L."/>
            <person name="Fu Q."/>
            <person name="Gubbala S."/>
            <person name="Hale W."/>
            <person name="Han Y."/>
            <person name="Hemphill L."/>
            <person name="Highlander S.K."/>
            <person name="Hirani K."/>
            <person name="Hogues M."/>
            <person name="Jackson L."/>
            <person name="Jakkamsetti A."/>
            <person name="Javaid M."/>
            <person name="Jiang H."/>
            <person name="Korchina V."/>
            <person name="Kovar C."/>
            <person name="Lara F."/>
            <person name="Lee S."/>
            <person name="Mata R."/>
            <person name="Mathew T."/>
            <person name="Moen C."/>
            <person name="Morales K."/>
            <person name="Munidasa M."/>
            <person name="Nazareth L."/>
            <person name="Ngo R."/>
            <person name="Nguyen L."/>
            <person name="Okwuonu G."/>
            <person name="Ongeri F."/>
            <person name="Patil S."/>
            <person name="Petrosino J."/>
            <person name="Pham C."/>
            <person name="Pham P."/>
            <person name="Pu L.-L."/>
            <person name="Puazo M."/>
            <person name="Raj R."/>
            <person name="Reid J."/>
            <person name="Rouhana J."/>
            <person name="Saada N."/>
            <person name="Shang Y."/>
            <person name="Simmons D."/>
            <person name="Thornton R."/>
            <person name="Warren J."/>
            <person name="Weissenberger G."/>
            <person name="Zhang J."/>
            <person name="Zhang L."/>
            <person name="Zhou C."/>
            <person name="Zhu D."/>
            <person name="Muzny D."/>
            <person name="Worley K."/>
            <person name="Gibbs R."/>
        </authorList>
    </citation>
    <scope>NUCLEOTIDE SEQUENCE [LARGE SCALE GENOMIC DNA]</scope>
    <source>
        <strain evidence="4 5">ATCC 33300</strain>
    </source>
</reference>
<evidence type="ECO:0000313" key="5">
    <source>
        <dbReference type="Proteomes" id="UP000006241"/>
    </source>
</evidence>
<dbReference type="Proteomes" id="UP000006241">
    <property type="component" value="Unassembled WGS sequence"/>
</dbReference>
<keyword evidence="2 4" id="KW-0808">Transferase</keyword>
<dbReference type="Pfam" id="PF00535">
    <property type="entry name" value="Glycos_transf_2"/>
    <property type="match status" value="1"/>
</dbReference>
<dbReference type="EC" id="2.4.-.-" evidence="4"/>
<dbReference type="GO" id="GO:0016758">
    <property type="term" value="F:hexosyltransferase activity"/>
    <property type="evidence" value="ECO:0007669"/>
    <property type="project" value="UniProtKB-ARBA"/>
</dbReference>
<dbReference type="SUPFAM" id="SSF53448">
    <property type="entry name" value="Nucleotide-diphospho-sugar transferases"/>
    <property type="match status" value="1"/>
</dbReference>
<name>C2FUI9_SPHSI</name>
<sequence>MLKRDMENSVSIIIPVFNADQNLKDCINSLLNQTYKNLEILFINDCSIDNSIQIIESFKEALLEKYGRVQVLSHSYNKGVAAARNTGLDNATGDYIYYVDADDYIDHDAIEQLVNEAIKENADIVGCNWNLTFSKNERTMNQPHFTSPLEAIEKMLYGVMRWNLWMFLVKRDLYTKNEIQFIPGQNIGEDMLVMFKLFVNAQKVCFLNKALYHYRQDNASSLTKTQSDTHLQQVTFNVSEVEKYLLKSKYREEIEGLINFFKLNIKLPMLISNNSENYKAWLNWFPEANVSINMNPLSSLRTKFIQNAAAKRQFWLLKLYYYCIIRFVYGIVYK</sequence>
<feature type="domain" description="Glycosyltransferase 2-like" evidence="3">
    <location>
        <begin position="11"/>
        <end position="176"/>
    </location>
</feature>
<organism evidence="4 5">
    <name type="scientific">Sphingobacterium spiritivorum ATCC 33300</name>
    <dbReference type="NCBI Taxonomy" id="525372"/>
    <lineage>
        <taxon>Bacteria</taxon>
        <taxon>Pseudomonadati</taxon>
        <taxon>Bacteroidota</taxon>
        <taxon>Sphingobacteriia</taxon>
        <taxon>Sphingobacteriales</taxon>
        <taxon>Sphingobacteriaceae</taxon>
        <taxon>Sphingobacterium</taxon>
    </lineage>
</organism>
<dbReference type="Gene3D" id="3.90.550.10">
    <property type="entry name" value="Spore Coat Polysaccharide Biosynthesis Protein SpsA, Chain A"/>
    <property type="match status" value="1"/>
</dbReference>
<dbReference type="EMBL" id="ACHB01000023">
    <property type="protein sequence ID" value="EEI93419.1"/>
    <property type="molecule type" value="Genomic_DNA"/>
</dbReference>
<dbReference type="RefSeq" id="WP_003006162.1">
    <property type="nucleotide sequence ID" value="NZ_GG668631.1"/>
</dbReference>